<reference evidence="20" key="3">
    <citation type="submission" date="2025-09" db="UniProtKB">
        <authorList>
            <consortium name="Ensembl"/>
        </authorList>
    </citation>
    <scope>IDENTIFICATION</scope>
</reference>
<evidence type="ECO:0000256" key="9">
    <source>
        <dbReference type="ARBA" id="ARBA00022723"/>
    </source>
</evidence>
<name>A0A672I7U3_SALFA</name>
<evidence type="ECO:0000256" key="6">
    <source>
        <dbReference type="ARBA" id="ARBA00022527"/>
    </source>
</evidence>
<comment type="cofactor">
    <cofactor evidence="1">
        <name>Mn(2+)</name>
        <dbReference type="ChEBI" id="CHEBI:29035"/>
    </cofactor>
</comment>
<keyword evidence="6" id="KW-0723">Serine/threonine-protein kinase</keyword>
<evidence type="ECO:0000256" key="18">
    <source>
        <dbReference type="SAM" id="Phobius"/>
    </source>
</evidence>
<evidence type="ECO:0000256" key="3">
    <source>
        <dbReference type="ARBA" id="ARBA00004479"/>
    </source>
</evidence>
<keyword evidence="21" id="KW-1185">Reference proteome</keyword>
<feature type="transmembrane region" description="Helical" evidence="18">
    <location>
        <begin position="134"/>
        <end position="154"/>
    </location>
</feature>
<dbReference type="GO" id="GO:0043235">
    <property type="term" value="C:receptor complex"/>
    <property type="evidence" value="ECO:0007669"/>
    <property type="project" value="TreeGrafter"/>
</dbReference>
<dbReference type="CDD" id="cd23616">
    <property type="entry name" value="TFP_LU_ECD_AMHR2"/>
    <property type="match status" value="1"/>
</dbReference>
<keyword evidence="14" id="KW-0460">Magnesium</keyword>
<gene>
    <name evidence="20" type="primary">LOC115391108</name>
</gene>
<keyword evidence="13" id="KW-0067">ATP-binding</keyword>
<evidence type="ECO:0000256" key="5">
    <source>
        <dbReference type="ARBA" id="ARBA00012401"/>
    </source>
</evidence>
<comment type="subcellular location">
    <subcellularLocation>
        <location evidence="3">Membrane</location>
        <topology evidence="3">Single-pass type I membrane protein</topology>
    </subcellularLocation>
</comment>
<dbReference type="InterPro" id="IPR000333">
    <property type="entry name" value="TGFB_receptor"/>
</dbReference>
<evidence type="ECO:0000256" key="13">
    <source>
        <dbReference type="ARBA" id="ARBA00022840"/>
    </source>
</evidence>
<evidence type="ECO:0000313" key="21">
    <source>
        <dbReference type="Proteomes" id="UP000472267"/>
    </source>
</evidence>
<accession>A0A672I7U3</accession>
<keyword evidence="17" id="KW-0675">Receptor</keyword>
<keyword evidence="11" id="KW-0547">Nucleotide-binding</keyword>
<dbReference type="InterPro" id="IPR045860">
    <property type="entry name" value="Snake_toxin-like_sf"/>
</dbReference>
<dbReference type="GO" id="GO:0005024">
    <property type="term" value="F:transforming growth factor beta receptor activity"/>
    <property type="evidence" value="ECO:0007669"/>
    <property type="project" value="TreeGrafter"/>
</dbReference>
<evidence type="ECO:0000259" key="19">
    <source>
        <dbReference type="PROSITE" id="PS50011"/>
    </source>
</evidence>
<keyword evidence="16 18" id="KW-0472">Membrane</keyword>
<dbReference type="InterPro" id="IPR011009">
    <property type="entry name" value="Kinase-like_dom_sf"/>
</dbReference>
<dbReference type="AlphaFoldDB" id="A0A672I7U3"/>
<comment type="cofactor">
    <cofactor evidence="2">
        <name>Mg(2+)</name>
        <dbReference type="ChEBI" id="CHEBI:18420"/>
    </cofactor>
</comment>
<dbReference type="PANTHER" id="PTHR23255:SF49">
    <property type="entry name" value="ANTI-MUELLERIAN HORMONE TYPE-2 RECEPTOR"/>
    <property type="match status" value="1"/>
</dbReference>
<keyword evidence="10" id="KW-0732">Signal</keyword>
<evidence type="ECO:0000256" key="1">
    <source>
        <dbReference type="ARBA" id="ARBA00001936"/>
    </source>
</evidence>
<evidence type="ECO:0000256" key="8">
    <source>
        <dbReference type="ARBA" id="ARBA00022692"/>
    </source>
</evidence>
<protein>
    <recommendedName>
        <fullName evidence="5">receptor protein serine/threonine kinase</fullName>
        <ecNumber evidence="5">2.7.11.30</ecNumber>
    </recommendedName>
</protein>
<keyword evidence="9" id="KW-0479">Metal-binding</keyword>
<dbReference type="PROSITE" id="PS50011">
    <property type="entry name" value="PROTEIN_KINASE_DOM"/>
    <property type="match status" value="1"/>
</dbReference>
<evidence type="ECO:0000256" key="2">
    <source>
        <dbReference type="ARBA" id="ARBA00001946"/>
    </source>
</evidence>
<dbReference type="GO" id="GO:0005886">
    <property type="term" value="C:plasma membrane"/>
    <property type="evidence" value="ECO:0007669"/>
    <property type="project" value="TreeGrafter"/>
</dbReference>
<dbReference type="SUPFAM" id="SSF57302">
    <property type="entry name" value="Snake toxin-like"/>
    <property type="match status" value="1"/>
</dbReference>
<reference evidence="20" key="1">
    <citation type="submission" date="2019-06" db="EMBL/GenBank/DDBJ databases">
        <authorList>
            <consortium name="Wellcome Sanger Institute Data Sharing"/>
        </authorList>
    </citation>
    <scope>NUCLEOTIDE SEQUENCE [LARGE SCALE GENOMIC DNA]</scope>
</reference>
<dbReference type="Gene3D" id="3.30.200.20">
    <property type="entry name" value="Phosphorylase Kinase, domain 1"/>
    <property type="match status" value="1"/>
</dbReference>
<organism evidence="20 21">
    <name type="scientific">Salarias fasciatus</name>
    <name type="common">Jewelled blenny</name>
    <name type="synonym">Blennius fasciatus</name>
    <dbReference type="NCBI Taxonomy" id="181472"/>
    <lineage>
        <taxon>Eukaryota</taxon>
        <taxon>Metazoa</taxon>
        <taxon>Chordata</taxon>
        <taxon>Craniata</taxon>
        <taxon>Vertebrata</taxon>
        <taxon>Euteleostomi</taxon>
        <taxon>Actinopterygii</taxon>
        <taxon>Neopterygii</taxon>
        <taxon>Teleostei</taxon>
        <taxon>Neoteleostei</taxon>
        <taxon>Acanthomorphata</taxon>
        <taxon>Ovalentaria</taxon>
        <taxon>Blenniimorphae</taxon>
        <taxon>Blenniiformes</taxon>
        <taxon>Blennioidei</taxon>
        <taxon>Blenniidae</taxon>
        <taxon>Salariinae</taxon>
        <taxon>Salarias</taxon>
    </lineage>
</organism>
<reference evidence="20" key="2">
    <citation type="submission" date="2025-08" db="UniProtKB">
        <authorList>
            <consortium name="Ensembl"/>
        </authorList>
    </citation>
    <scope>IDENTIFICATION</scope>
</reference>
<dbReference type="Ensembl" id="ENSSFAT00005039097.1">
    <property type="protein sequence ID" value="ENSSFAP00005037698.1"/>
    <property type="gene ID" value="ENSSFAG00005018952.1"/>
</dbReference>
<dbReference type="Pfam" id="PF07714">
    <property type="entry name" value="PK_Tyr_Ser-Thr"/>
    <property type="match status" value="1"/>
</dbReference>
<dbReference type="GO" id="GO:0005524">
    <property type="term" value="F:ATP binding"/>
    <property type="evidence" value="ECO:0007669"/>
    <property type="project" value="UniProtKB-KW"/>
</dbReference>
<evidence type="ECO:0000256" key="12">
    <source>
        <dbReference type="ARBA" id="ARBA00022777"/>
    </source>
</evidence>
<keyword evidence="12" id="KW-0418">Kinase</keyword>
<dbReference type="SUPFAM" id="SSF56112">
    <property type="entry name" value="Protein kinase-like (PK-like)"/>
    <property type="match status" value="1"/>
</dbReference>
<evidence type="ECO:0000256" key="4">
    <source>
        <dbReference type="ARBA" id="ARBA00009605"/>
    </source>
</evidence>
<proteinExistence type="inferred from homology"/>
<keyword evidence="15 18" id="KW-1133">Transmembrane helix</keyword>
<evidence type="ECO:0000313" key="20">
    <source>
        <dbReference type="Ensembl" id="ENSSFAP00005037698.1"/>
    </source>
</evidence>
<dbReference type="InterPro" id="IPR000719">
    <property type="entry name" value="Prot_kinase_dom"/>
</dbReference>
<evidence type="ECO:0000256" key="16">
    <source>
        <dbReference type="ARBA" id="ARBA00023136"/>
    </source>
</evidence>
<evidence type="ECO:0000256" key="10">
    <source>
        <dbReference type="ARBA" id="ARBA00022729"/>
    </source>
</evidence>
<evidence type="ECO:0000256" key="17">
    <source>
        <dbReference type="ARBA" id="ARBA00023170"/>
    </source>
</evidence>
<dbReference type="Proteomes" id="UP000472267">
    <property type="component" value="Chromosome 6"/>
</dbReference>
<dbReference type="EC" id="2.7.11.30" evidence="5"/>
<dbReference type="Gene3D" id="1.10.510.10">
    <property type="entry name" value="Transferase(Phosphotransferase) domain 1"/>
    <property type="match status" value="1"/>
</dbReference>
<comment type="similarity">
    <text evidence="4">Belongs to the protein kinase superfamily. TKL Ser/Thr protein kinase family. TGFB receptor subfamily.</text>
</comment>
<feature type="domain" description="Protein kinase" evidence="19">
    <location>
        <begin position="175"/>
        <end position="475"/>
    </location>
</feature>
<dbReference type="PANTHER" id="PTHR23255">
    <property type="entry name" value="TRANSFORMING GROWTH FACTOR-BETA RECEPTOR TYPE I AND II"/>
    <property type="match status" value="1"/>
</dbReference>
<evidence type="ECO:0000256" key="14">
    <source>
        <dbReference type="ARBA" id="ARBA00022842"/>
    </source>
</evidence>
<evidence type="ECO:0000256" key="11">
    <source>
        <dbReference type="ARBA" id="ARBA00022741"/>
    </source>
</evidence>
<dbReference type="InterPro" id="IPR001245">
    <property type="entry name" value="Ser-Thr/Tyr_kinase_cat_dom"/>
</dbReference>
<sequence>MLLFSASLTELQQEQCVLLAVSLQSVPQKRRCVFRVTPRNRVRFSAAGTVSSSEQRCENTRCCVGNFWVEAGRAEPQVLACDLVEKSCPGPSCTAQPRFSGIVKCVCNTDFCNGNLSWSPEEEEAPSSSSSSSAGILLLLLFLLLFLLLLLLFLQLEGGALRWRCGSVQLLGDAWRPLQVVRRGRFTTVFKGRLGGRAVAVKVFSASQRRRFEAERRVYRLPLMSHAGILRFLGAGRCARGDGRFLLLQFAQQGSLHSFLSSHSSSWTSSLKLCWSLSRGLSFLHSELLLHDQHKPAVSHGDLSSSSVLVLADGTCVLCDFGSAAVLRPGPGGAAEAQVSPGGGGAWPAALRYAAPEILEGSVNLSGGPGSFRLQGDVYALALLLWEICMRCQDLFLDGVAPGHLLPYELELGATVSLETLVQHVSYMDRRPSVPEHWALLPQGPALAELLTDCWDAEPDARLSAQCVVDRLMSLQSRSSA</sequence>
<evidence type="ECO:0000256" key="7">
    <source>
        <dbReference type="ARBA" id="ARBA00022679"/>
    </source>
</evidence>
<dbReference type="GO" id="GO:0030509">
    <property type="term" value="P:BMP signaling pathway"/>
    <property type="evidence" value="ECO:0007669"/>
    <property type="project" value="TreeGrafter"/>
</dbReference>
<keyword evidence="8 18" id="KW-0812">Transmembrane</keyword>
<keyword evidence="7" id="KW-0808">Transferase</keyword>
<evidence type="ECO:0000256" key="15">
    <source>
        <dbReference type="ARBA" id="ARBA00022989"/>
    </source>
</evidence>